<dbReference type="CDD" id="cd14014">
    <property type="entry name" value="STKc_PknB_like"/>
    <property type="match status" value="1"/>
</dbReference>
<dbReference type="PROSITE" id="PS00107">
    <property type="entry name" value="PROTEIN_KINASE_ATP"/>
    <property type="match status" value="1"/>
</dbReference>
<dbReference type="AlphaFoldDB" id="A0A7I9VK11"/>
<evidence type="ECO:0000313" key="8">
    <source>
        <dbReference type="EMBL" id="GEJ56705.1"/>
    </source>
</evidence>
<dbReference type="GO" id="GO:0005524">
    <property type="term" value="F:ATP binding"/>
    <property type="evidence" value="ECO:0007669"/>
    <property type="project" value="UniProtKB-UniRule"/>
</dbReference>
<protein>
    <recommendedName>
        <fullName evidence="7">Protein kinase domain-containing protein</fullName>
    </recommendedName>
</protein>
<dbReference type="PANTHER" id="PTHR43289">
    <property type="entry name" value="MITOGEN-ACTIVATED PROTEIN KINASE KINASE KINASE 20-RELATED"/>
    <property type="match status" value="1"/>
</dbReference>
<dbReference type="Gene3D" id="3.30.200.20">
    <property type="entry name" value="Phosphorylase Kinase, domain 1"/>
    <property type="match status" value="1"/>
</dbReference>
<dbReference type="EMBL" id="BJTG01000003">
    <property type="protein sequence ID" value="GEJ56705.1"/>
    <property type="molecule type" value="Genomic_DNA"/>
</dbReference>
<name>A0A7I9VK11_9BACT</name>
<organism evidence="8 9">
    <name type="scientific">Anaeromyxobacter diazotrophicus</name>
    <dbReference type="NCBI Taxonomy" id="2590199"/>
    <lineage>
        <taxon>Bacteria</taxon>
        <taxon>Pseudomonadati</taxon>
        <taxon>Myxococcota</taxon>
        <taxon>Myxococcia</taxon>
        <taxon>Myxococcales</taxon>
        <taxon>Cystobacterineae</taxon>
        <taxon>Anaeromyxobacteraceae</taxon>
        <taxon>Anaeromyxobacter</taxon>
    </lineage>
</organism>
<sequence length="443" mass="45369">MPDANAREPSDLAKLVGTRLGNYRLERLVGRGRMGAVYLAQDEALLRPTAVKVLAWSAAEARGHDPVKWFLAEARLVARINHPRVVQIYGAARQGDRCYIAMEYVAGASAEALVAECGALPPARATDLLVQAAAALEAAHRCGVVHRDVKPANLLIGPEGSVKLGDFGMALGSAGIRTAHAHLRVGTPYYTAPEIWRGEAATPASDLYSLGATYFQLLTGRPPYPAHDVAAVEQAHLGAAVPDPRELVPGLPAACAALAMRALAKSPRERPASAEALGKEARRVLRELAAAPPPPPEPARAAAPPRATAAPVRTAPRPAAGAATGRTGGRGEGVMTLLATISSLPEVKGAVLGTSAGAFVDTAGEADGEAVAAVMGFMWTALSEAGEQLGLGALGRISLSGATGACVATAEPDGTVLSALVEPAGSLVAVEKVLDDALSRNGA</sequence>
<dbReference type="Proteomes" id="UP000503640">
    <property type="component" value="Unassembled WGS sequence"/>
</dbReference>
<evidence type="ECO:0000256" key="1">
    <source>
        <dbReference type="ARBA" id="ARBA00022679"/>
    </source>
</evidence>
<evidence type="ECO:0000259" key="7">
    <source>
        <dbReference type="PROSITE" id="PS50011"/>
    </source>
</evidence>
<evidence type="ECO:0000313" key="9">
    <source>
        <dbReference type="Proteomes" id="UP000503640"/>
    </source>
</evidence>
<evidence type="ECO:0000256" key="5">
    <source>
        <dbReference type="PROSITE-ProRule" id="PRU10141"/>
    </source>
</evidence>
<keyword evidence="1" id="KW-0808">Transferase</keyword>
<evidence type="ECO:0000256" key="6">
    <source>
        <dbReference type="SAM" id="MobiDB-lite"/>
    </source>
</evidence>
<feature type="domain" description="Protein kinase" evidence="7">
    <location>
        <begin position="23"/>
        <end position="285"/>
    </location>
</feature>
<comment type="caution">
    <text evidence="8">The sequence shown here is derived from an EMBL/GenBank/DDBJ whole genome shotgun (WGS) entry which is preliminary data.</text>
</comment>
<evidence type="ECO:0000256" key="3">
    <source>
        <dbReference type="ARBA" id="ARBA00022777"/>
    </source>
</evidence>
<evidence type="ECO:0000256" key="4">
    <source>
        <dbReference type="ARBA" id="ARBA00022840"/>
    </source>
</evidence>
<feature type="compositionally biased region" description="Low complexity" evidence="6">
    <location>
        <begin position="299"/>
        <end position="325"/>
    </location>
</feature>
<dbReference type="SMART" id="SM00220">
    <property type="entry name" value="S_TKc"/>
    <property type="match status" value="1"/>
</dbReference>
<dbReference type="Gene3D" id="3.30.450.30">
    <property type="entry name" value="Dynein light chain 2a, cytoplasmic"/>
    <property type="match status" value="1"/>
</dbReference>
<feature type="binding site" evidence="5">
    <location>
        <position position="52"/>
    </location>
    <ligand>
        <name>ATP</name>
        <dbReference type="ChEBI" id="CHEBI:30616"/>
    </ligand>
</feature>
<dbReference type="Pfam" id="PF00069">
    <property type="entry name" value="Pkinase"/>
    <property type="match status" value="1"/>
</dbReference>
<keyword evidence="4 5" id="KW-0067">ATP-binding</keyword>
<keyword evidence="2 5" id="KW-0547">Nucleotide-binding</keyword>
<dbReference type="RefSeq" id="WP_176064191.1">
    <property type="nucleotide sequence ID" value="NZ_BJTG01000003.1"/>
</dbReference>
<proteinExistence type="predicted"/>
<keyword evidence="3" id="KW-0418">Kinase</keyword>
<dbReference type="Gene3D" id="1.10.510.10">
    <property type="entry name" value="Transferase(Phosphotransferase) domain 1"/>
    <property type="match status" value="1"/>
</dbReference>
<dbReference type="InterPro" id="IPR000719">
    <property type="entry name" value="Prot_kinase_dom"/>
</dbReference>
<reference evidence="9" key="1">
    <citation type="journal article" date="2020" name="Appl. Environ. Microbiol.">
        <title>Diazotrophic Anaeromyxobacter Isolates from Soils.</title>
        <authorList>
            <person name="Masuda Y."/>
            <person name="Yamanaka H."/>
            <person name="Xu Z.X."/>
            <person name="Shiratori Y."/>
            <person name="Aono T."/>
            <person name="Amachi S."/>
            <person name="Senoo K."/>
            <person name="Itoh H."/>
        </authorList>
    </citation>
    <scope>NUCLEOTIDE SEQUENCE [LARGE SCALE GENOMIC DNA]</scope>
    <source>
        <strain evidence="9">R267</strain>
    </source>
</reference>
<keyword evidence="9" id="KW-1185">Reference proteome</keyword>
<accession>A0A7I9VK11</accession>
<dbReference type="SUPFAM" id="SSF56112">
    <property type="entry name" value="Protein kinase-like (PK-like)"/>
    <property type="match status" value="1"/>
</dbReference>
<dbReference type="InterPro" id="IPR017441">
    <property type="entry name" value="Protein_kinase_ATP_BS"/>
</dbReference>
<evidence type="ECO:0000256" key="2">
    <source>
        <dbReference type="ARBA" id="ARBA00022741"/>
    </source>
</evidence>
<dbReference type="PROSITE" id="PS50011">
    <property type="entry name" value="PROTEIN_KINASE_DOM"/>
    <property type="match status" value="1"/>
</dbReference>
<dbReference type="GO" id="GO:0004674">
    <property type="term" value="F:protein serine/threonine kinase activity"/>
    <property type="evidence" value="ECO:0007669"/>
    <property type="project" value="TreeGrafter"/>
</dbReference>
<dbReference type="InterPro" id="IPR011009">
    <property type="entry name" value="Kinase-like_dom_sf"/>
</dbReference>
<dbReference type="InterPro" id="IPR008271">
    <property type="entry name" value="Ser/Thr_kinase_AS"/>
</dbReference>
<gene>
    <name evidence="8" type="ORF">AMYX_14460</name>
</gene>
<dbReference type="PANTHER" id="PTHR43289:SF6">
    <property type="entry name" value="SERINE_THREONINE-PROTEIN KINASE NEKL-3"/>
    <property type="match status" value="1"/>
</dbReference>
<dbReference type="PROSITE" id="PS00108">
    <property type="entry name" value="PROTEIN_KINASE_ST"/>
    <property type="match status" value="1"/>
</dbReference>
<feature type="region of interest" description="Disordered" evidence="6">
    <location>
        <begin position="290"/>
        <end position="329"/>
    </location>
</feature>